<dbReference type="Proteomes" id="UP000241769">
    <property type="component" value="Unassembled WGS sequence"/>
</dbReference>
<evidence type="ECO:0000256" key="4">
    <source>
        <dbReference type="ARBA" id="ARBA00022692"/>
    </source>
</evidence>
<evidence type="ECO:0000256" key="1">
    <source>
        <dbReference type="ARBA" id="ARBA00004273"/>
    </source>
</evidence>
<comment type="similarity">
    <text evidence="2">Belongs to the COX20 family.</text>
</comment>
<evidence type="ECO:0000256" key="10">
    <source>
        <dbReference type="SAM" id="Phobius"/>
    </source>
</evidence>
<dbReference type="InterPro" id="IPR022533">
    <property type="entry name" value="Cox20"/>
</dbReference>
<proteinExistence type="inferred from homology"/>
<evidence type="ECO:0000256" key="7">
    <source>
        <dbReference type="ARBA" id="ARBA00023128"/>
    </source>
</evidence>
<dbReference type="EMBL" id="MDYQ01000128">
    <property type="protein sequence ID" value="PRP81347.1"/>
    <property type="molecule type" value="Genomic_DNA"/>
</dbReference>
<feature type="coiled-coil region" evidence="9">
    <location>
        <begin position="86"/>
        <end position="131"/>
    </location>
</feature>
<dbReference type="AlphaFoldDB" id="A0A2P6NBM0"/>
<accession>A0A2P6NBM0</accession>
<feature type="transmembrane region" description="Helical" evidence="10">
    <location>
        <begin position="63"/>
        <end position="84"/>
    </location>
</feature>
<keyword evidence="6 10" id="KW-1133">Transmembrane helix</keyword>
<dbReference type="Pfam" id="PF12597">
    <property type="entry name" value="Cox20"/>
    <property type="match status" value="1"/>
</dbReference>
<sequence length="135" mass="15620">MPEGNGGRELTEKEQARMEILNRKFSFLAPQRQACFRESMLWGFGSAFAVSSAWYLYRGGGYGGQALMFGSLSLLTASSVQWTVCRREYNKKKTEVKEMASMLQKEQERQANIRKKIAKRYQEEMEKINEEARSK</sequence>
<dbReference type="GO" id="GO:0005743">
    <property type="term" value="C:mitochondrial inner membrane"/>
    <property type="evidence" value="ECO:0007669"/>
    <property type="project" value="UniProtKB-SubCell"/>
</dbReference>
<name>A0A2P6NBM0_9EUKA</name>
<organism evidence="11 12">
    <name type="scientific">Planoprotostelium fungivorum</name>
    <dbReference type="NCBI Taxonomy" id="1890364"/>
    <lineage>
        <taxon>Eukaryota</taxon>
        <taxon>Amoebozoa</taxon>
        <taxon>Evosea</taxon>
        <taxon>Variosea</taxon>
        <taxon>Cavosteliida</taxon>
        <taxon>Cavosteliaceae</taxon>
        <taxon>Planoprotostelium</taxon>
    </lineage>
</organism>
<evidence type="ECO:0000256" key="5">
    <source>
        <dbReference type="ARBA" id="ARBA00022792"/>
    </source>
</evidence>
<dbReference type="GO" id="GO:0033617">
    <property type="term" value="P:mitochondrial respiratory chain complex IV assembly"/>
    <property type="evidence" value="ECO:0007669"/>
    <property type="project" value="InterPro"/>
</dbReference>
<feature type="transmembrane region" description="Helical" evidence="10">
    <location>
        <begin position="40"/>
        <end position="57"/>
    </location>
</feature>
<keyword evidence="7" id="KW-0496">Mitochondrion</keyword>
<keyword evidence="4 10" id="KW-0812">Transmembrane</keyword>
<evidence type="ECO:0000313" key="11">
    <source>
        <dbReference type="EMBL" id="PRP81347.1"/>
    </source>
</evidence>
<reference evidence="11 12" key="1">
    <citation type="journal article" date="2018" name="Genome Biol. Evol.">
        <title>Multiple Roots of Fruiting Body Formation in Amoebozoa.</title>
        <authorList>
            <person name="Hillmann F."/>
            <person name="Forbes G."/>
            <person name="Novohradska S."/>
            <person name="Ferling I."/>
            <person name="Riege K."/>
            <person name="Groth M."/>
            <person name="Westermann M."/>
            <person name="Marz M."/>
            <person name="Spaller T."/>
            <person name="Winckler T."/>
            <person name="Schaap P."/>
            <person name="Glockner G."/>
        </authorList>
    </citation>
    <scope>NUCLEOTIDE SEQUENCE [LARGE SCALE GENOMIC DNA]</scope>
    <source>
        <strain evidence="11 12">Jena</strain>
    </source>
</reference>
<dbReference type="InParanoid" id="A0A2P6NBM0"/>
<gene>
    <name evidence="11" type="ORF">PROFUN_04582</name>
</gene>
<keyword evidence="8 10" id="KW-0472">Membrane</keyword>
<keyword evidence="5" id="KW-0999">Mitochondrion inner membrane</keyword>
<evidence type="ECO:0000256" key="8">
    <source>
        <dbReference type="ARBA" id="ARBA00023136"/>
    </source>
</evidence>
<evidence type="ECO:0000256" key="3">
    <source>
        <dbReference type="ARBA" id="ARBA00017689"/>
    </source>
</evidence>
<comment type="caution">
    <text evidence="11">The sequence shown here is derived from an EMBL/GenBank/DDBJ whole genome shotgun (WGS) entry which is preliminary data.</text>
</comment>
<evidence type="ECO:0000256" key="2">
    <source>
        <dbReference type="ARBA" id="ARBA00009575"/>
    </source>
</evidence>
<evidence type="ECO:0000256" key="6">
    <source>
        <dbReference type="ARBA" id="ARBA00022989"/>
    </source>
</evidence>
<evidence type="ECO:0000313" key="12">
    <source>
        <dbReference type="Proteomes" id="UP000241769"/>
    </source>
</evidence>
<evidence type="ECO:0000256" key="9">
    <source>
        <dbReference type="SAM" id="Coils"/>
    </source>
</evidence>
<keyword evidence="12" id="KW-1185">Reference proteome</keyword>
<keyword evidence="9" id="KW-0175">Coiled coil</keyword>
<protein>
    <recommendedName>
        <fullName evidence="3">Cytochrome c oxidase assembly protein COX20, mitochondrial</fullName>
    </recommendedName>
</protein>
<comment type="subcellular location">
    <subcellularLocation>
        <location evidence="1">Mitochondrion inner membrane</location>
    </subcellularLocation>
</comment>